<keyword evidence="3" id="KW-0520">NAD</keyword>
<dbReference type="Pfam" id="PF00389">
    <property type="entry name" value="2-Hacid_dh"/>
    <property type="match status" value="1"/>
</dbReference>
<protein>
    <recommendedName>
        <fullName evidence="7">D-isomer specific 2-hydroxyacid dehydrogenase NAD-binding domain-containing protein</fullName>
    </recommendedName>
</protein>
<evidence type="ECO:0000259" key="5">
    <source>
        <dbReference type="Pfam" id="PF02826"/>
    </source>
</evidence>
<dbReference type="SUPFAM" id="SSF51735">
    <property type="entry name" value="NAD(P)-binding Rossmann-fold domains"/>
    <property type="match status" value="1"/>
</dbReference>
<evidence type="ECO:0000256" key="1">
    <source>
        <dbReference type="ARBA" id="ARBA00005854"/>
    </source>
</evidence>
<dbReference type="Gene3D" id="3.40.50.720">
    <property type="entry name" value="NAD(P)-binding Rossmann-like Domain"/>
    <property type="match status" value="2"/>
</dbReference>
<accession>A0A381XDR3</accession>
<dbReference type="InterPro" id="IPR006139">
    <property type="entry name" value="D-isomer_2_OHA_DH_cat_dom"/>
</dbReference>
<keyword evidence="2" id="KW-0560">Oxidoreductase</keyword>
<gene>
    <name evidence="6" type="ORF">METZ01_LOCUS115739</name>
</gene>
<dbReference type="SUPFAM" id="SSF52283">
    <property type="entry name" value="Formate/glycerate dehydrogenase catalytic domain-like"/>
    <property type="match status" value="1"/>
</dbReference>
<evidence type="ECO:0008006" key="7">
    <source>
        <dbReference type="Google" id="ProtNLM"/>
    </source>
</evidence>
<sequence length="340" mass="38718">MKKSIVILDPFPRTLDLMFSKEKLKILKSKYQTITAPKKNKKNFYKKNIHRTTFIMGQPDLNKKLLIKATKLKAIINVESNFMNNVDYDYCFKKGIHVIATSPVFSKPVAEIALGMTLSLLRNIHNAHFDFIKGKEKYGLESNLNSTLLSEKKIGLMGFGDLAKSLYPLLLPFTKDINVYDPWVPKKIIQKLGFKSVSLNQMFRNCEIIYVLAAVTKKNQNLIDKKLLNKMKSNSLFILMSRAAVVNFKDLIKRVKKGDIFAATDVFPEEPVKKNDPIRKVKNILFSAHRAGALKTAFFNMGNIVLKDMELISKNLQPKHCKKAERKTVGLLISKPVAIN</sequence>
<dbReference type="Pfam" id="PF02826">
    <property type="entry name" value="2-Hacid_dh_C"/>
    <property type="match status" value="1"/>
</dbReference>
<reference evidence="6" key="1">
    <citation type="submission" date="2018-05" db="EMBL/GenBank/DDBJ databases">
        <authorList>
            <person name="Lanie J.A."/>
            <person name="Ng W.-L."/>
            <person name="Kazmierczak K.M."/>
            <person name="Andrzejewski T.M."/>
            <person name="Davidsen T.M."/>
            <person name="Wayne K.J."/>
            <person name="Tettelin H."/>
            <person name="Glass J.I."/>
            <person name="Rusch D."/>
            <person name="Podicherti R."/>
            <person name="Tsui H.-C.T."/>
            <person name="Winkler M.E."/>
        </authorList>
    </citation>
    <scope>NUCLEOTIDE SEQUENCE</scope>
</reference>
<dbReference type="PANTHER" id="PTHR43761">
    <property type="entry name" value="D-ISOMER SPECIFIC 2-HYDROXYACID DEHYDROGENASE FAMILY PROTEIN (AFU_ORTHOLOGUE AFUA_1G13630)"/>
    <property type="match status" value="1"/>
</dbReference>
<comment type="similarity">
    <text evidence="1">Belongs to the D-isomer specific 2-hydroxyacid dehydrogenase family.</text>
</comment>
<dbReference type="AlphaFoldDB" id="A0A381XDR3"/>
<dbReference type="InterPro" id="IPR050418">
    <property type="entry name" value="D-iso_2-hydroxyacid_DH_PdxB"/>
</dbReference>
<proteinExistence type="inferred from homology"/>
<feature type="domain" description="D-isomer specific 2-hydroxyacid dehydrogenase NAD-binding" evidence="5">
    <location>
        <begin position="114"/>
        <end position="291"/>
    </location>
</feature>
<organism evidence="6">
    <name type="scientific">marine metagenome</name>
    <dbReference type="NCBI Taxonomy" id="408172"/>
    <lineage>
        <taxon>unclassified sequences</taxon>
        <taxon>metagenomes</taxon>
        <taxon>ecological metagenomes</taxon>
    </lineage>
</organism>
<dbReference type="GO" id="GO:0051287">
    <property type="term" value="F:NAD binding"/>
    <property type="evidence" value="ECO:0007669"/>
    <property type="project" value="InterPro"/>
</dbReference>
<name>A0A381XDR3_9ZZZZ</name>
<evidence type="ECO:0000259" key="4">
    <source>
        <dbReference type="Pfam" id="PF00389"/>
    </source>
</evidence>
<dbReference type="InterPro" id="IPR036291">
    <property type="entry name" value="NAD(P)-bd_dom_sf"/>
</dbReference>
<dbReference type="InterPro" id="IPR006140">
    <property type="entry name" value="D-isomer_DH_NAD-bd"/>
</dbReference>
<evidence type="ECO:0000256" key="3">
    <source>
        <dbReference type="ARBA" id="ARBA00023027"/>
    </source>
</evidence>
<evidence type="ECO:0000313" key="6">
    <source>
        <dbReference type="EMBL" id="SVA62885.1"/>
    </source>
</evidence>
<dbReference type="EMBL" id="UINC01014810">
    <property type="protein sequence ID" value="SVA62885.1"/>
    <property type="molecule type" value="Genomic_DNA"/>
</dbReference>
<evidence type="ECO:0000256" key="2">
    <source>
        <dbReference type="ARBA" id="ARBA00023002"/>
    </source>
</evidence>
<feature type="domain" description="D-isomer specific 2-hydroxyacid dehydrogenase catalytic" evidence="4">
    <location>
        <begin position="20"/>
        <end position="319"/>
    </location>
</feature>
<dbReference type="GO" id="GO:0016616">
    <property type="term" value="F:oxidoreductase activity, acting on the CH-OH group of donors, NAD or NADP as acceptor"/>
    <property type="evidence" value="ECO:0007669"/>
    <property type="project" value="InterPro"/>
</dbReference>
<dbReference type="PANTHER" id="PTHR43761:SF1">
    <property type="entry name" value="D-ISOMER SPECIFIC 2-HYDROXYACID DEHYDROGENASE CATALYTIC DOMAIN-CONTAINING PROTEIN-RELATED"/>
    <property type="match status" value="1"/>
</dbReference>